<keyword evidence="4 7" id="KW-0067">ATP-binding</keyword>
<dbReference type="GO" id="GO:0043802">
    <property type="term" value="F:hydrogenobyrinic acid a,c-diamide synthase (glutamine-hydrolysing) activity"/>
    <property type="evidence" value="ECO:0007669"/>
    <property type="project" value="UniProtKB-UniRule"/>
</dbReference>
<dbReference type="InterPro" id="IPR004484">
    <property type="entry name" value="CbiA/CobB_synth"/>
</dbReference>
<dbReference type="GO" id="GO:0042242">
    <property type="term" value="F:cobyrinic acid a,c-diamide synthase activity"/>
    <property type="evidence" value="ECO:0007669"/>
    <property type="project" value="InterPro"/>
</dbReference>
<feature type="active site" description="Nucleophile" evidence="7">
    <location>
        <position position="339"/>
    </location>
</feature>
<comment type="cofactor">
    <cofactor evidence="1 7">
        <name>Mg(2+)</name>
        <dbReference type="ChEBI" id="CHEBI:18420"/>
    </cofactor>
</comment>
<keyword evidence="7" id="KW-0169">Cobalamin biosynthesis</keyword>
<keyword evidence="5 7" id="KW-0460">Magnesium</keyword>
<dbReference type="AlphaFoldDB" id="A0A6J4QVF4"/>
<comment type="domain">
    <text evidence="7">Comprises of two domains. The C-terminal domain contains the binding site for glutamine and catalyzes the hydrolysis of this substrate to glutamate and ammonia. The N-terminal domain is anticipated to bind ATP and hydrogenobyrinate and catalyzes the ultimate synthesis of the diamide product. The ammonia produced via the glutaminase domain is probably translocated to the adjacent domain via a molecular tunnel, where it reacts with an activated intermediate.</text>
</comment>
<accession>A0A6J4QVF4</accession>
<dbReference type="SUPFAM" id="SSF52317">
    <property type="entry name" value="Class I glutamine amidotransferase-like"/>
    <property type="match status" value="1"/>
</dbReference>
<dbReference type="CDD" id="cd05388">
    <property type="entry name" value="CobB_N"/>
    <property type="match status" value="1"/>
</dbReference>
<feature type="domain" description="CobB/CobQ-like glutamine amidotransferase" evidence="9">
    <location>
        <begin position="256"/>
        <end position="440"/>
    </location>
</feature>
<dbReference type="CDD" id="cd03130">
    <property type="entry name" value="GATase1_CobB"/>
    <property type="match status" value="1"/>
</dbReference>
<gene>
    <name evidence="7" type="primary">cobB</name>
    <name evidence="10" type="ORF">AVDCRST_MAG78-3168</name>
</gene>
<dbReference type="GO" id="GO:0005524">
    <property type="term" value="F:ATP binding"/>
    <property type="evidence" value="ECO:0007669"/>
    <property type="project" value="UniProtKB-UniRule"/>
</dbReference>
<evidence type="ECO:0000259" key="9">
    <source>
        <dbReference type="Pfam" id="PF07685"/>
    </source>
</evidence>
<evidence type="ECO:0000259" key="8">
    <source>
        <dbReference type="Pfam" id="PF01656"/>
    </source>
</evidence>
<dbReference type="InterPro" id="IPR027417">
    <property type="entry name" value="P-loop_NTPase"/>
</dbReference>
<dbReference type="EMBL" id="CADCVB010000213">
    <property type="protein sequence ID" value="CAA9448924.1"/>
    <property type="molecule type" value="Genomic_DNA"/>
</dbReference>
<keyword evidence="2 7" id="KW-0436">Ligase</keyword>
<feature type="domain" description="CobQ/CobB/MinD/ParA nucleotide binding" evidence="8">
    <location>
        <begin position="7"/>
        <end position="191"/>
    </location>
</feature>
<organism evidence="10">
    <name type="scientific">uncultured Rubrobacteraceae bacterium</name>
    <dbReference type="NCBI Taxonomy" id="349277"/>
    <lineage>
        <taxon>Bacteria</taxon>
        <taxon>Bacillati</taxon>
        <taxon>Actinomycetota</taxon>
        <taxon>Rubrobacteria</taxon>
        <taxon>Rubrobacterales</taxon>
        <taxon>Rubrobacteraceae</taxon>
        <taxon>environmental samples</taxon>
    </lineage>
</organism>
<name>A0A6J4QVF4_9ACTN</name>
<evidence type="ECO:0000256" key="7">
    <source>
        <dbReference type="HAMAP-Rule" id="MF_00027"/>
    </source>
</evidence>
<comment type="function">
    <text evidence="7">Catalyzes the ATP-dependent amidation of the two carboxylate groups at positions a and c of hydrogenobyrinate, using either L-glutamine or ammonia as the nitrogen source.</text>
</comment>
<evidence type="ECO:0000256" key="4">
    <source>
        <dbReference type="ARBA" id="ARBA00022840"/>
    </source>
</evidence>
<dbReference type="InterPro" id="IPR029062">
    <property type="entry name" value="Class_I_gatase-like"/>
</dbReference>
<dbReference type="Gene3D" id="3.40.50.880">
    <property type="match status" value="1"/>
</dbReference>
<sequence>MVGVPRIIVAGTHSGVGKTTIASGLMAALRAKGHEVAPFKVGPDFIDPSYHTLAAGRPGRNLDAFLSGPELIGPLFAHGAEGADVAVVEGVMGLFDGKSGGGEYASTAHVAKLLQAPVLLVVDAGAMARSAAAIVHGYATFDPELWMAGVILNRVGSPTHEKMLREAIEPLDIPILGVLRRNANLNTPDRHLGLVPAAERREEARNALDRTGEAVVRSCDLEGIVRLAATAGPLHAKPWVPTSTETGTTETQPPVRVAVASGPAFSFVYTENLELLRGAGAETVFFDPTTEENLPEDTDALYLGGGFPETYAEALSENESLREKVRTFALSGRPVAAECGGLLYLCRELDGKKMCGVLDAGARMTDRLSLGYREACSLADSPLTRQGDTLRGHEFHYSVVEPQAGASPNASPAWELSGRGEEGFVLGGVHASYLHTHWAATPAVPRCFVSNAARSRPGPHAARQSTGARV</sequence>
<reference evidence="10" key="1">
    <citation type="submission" date="2020-02" db="EMBL/GenBank/DDBJ databases">
        <authorList>
            <person name="Meier V. D."/>
        </authorList>
    </citation>
    <scope>NUCLEOTIDE SEQUENCE</scope>
    <source>
        <strain evidence="10">AVDCRST_MAG78</strain>
    </source>
</reference>
<proteinExistence type="inferred from homology"/>
<comment type="pathway">
    <text evidence="7">Cofactor biosynthesis; adenosylcobalamin biosynthesis; cob(II)yrinate a,c-diamide from precorrin-2 (aerobic route): step 9/10.</text>
</comment>
<dbReference type="HAMAP" id="MF_00027">
    <property type="entry name" value="CobB_CbiA"/>
    <property type="match status" value="1"/>
</dbReference>
<dbReference type="PROSITE" id="PS51274">
    <property type="entry name" value="GATASE_COBBQ"/>
    <property type="match status" value="1"/>
</dbReference>
<dbReference type="Gene3D" id="3.40.50.300">
    <property type="entry name" value="P-loop containing nucleotide triphosphate hydrolases"/>
    <property type="match status" value="2"/>
</dbReference>
<evidence type="ECO:0000256" key="6">
    <source>
        <dbReference type="ARBA" id="ARBA00022962"/>
    </source>
</evidence>
<evidence type="ECO:0000256" key="5">
    <source>
        <dbReference type="ARBA" id="ARBA00022842"/>
    </source>
</evidence>
<dbReference type="Pfam" id="PF01656">
    <property type="entry name" value="CbiA"/>
    <property type="match status" value="1"/>
</dbReference>
<dbReference type="GO" id="GO:0009236">
    <property type="term" value="P:cobalamin biosynthetic process"/>
    <property type="evidence" value="ECO:0007669"/>
    <property type="project" value="UniProtKB-UniRule"/>
</dbReference>
<dbReference type="NCBIfam" id="TIGR00379">
    <property type="entry name" value="cobB"/>
    <property type="match status" value="1"/>
</dbReference>
<comment type="similarity">
    <text evidence="7">Belongs to the CobB/CbiA family.</text>
</comment>
<keyword evidence="6 7" id="KW-0315">Glutamine amidotransferase</keyword>
<comment type="catalytic activity">
    <reaction evidence="7">
        <text>hydrogenobyrinate + 2 L-glutamine + 2 ATP + 2 H2O = hydrogenobyrinate a,c-diamide + 2 L-glutamate + 2 ADP + 2 phosphate + 2 H(+)</text>
        <dbReference type="Rhea" id="RHEA:12544"/>
        <dbReference type="ChEBI" id="CHEBI:15377"/>
        <dbReference type="ChEBI" id="CHEBI:15378"/>
        <dbReference type="ChEBI" id="CHEBI:29985"/>
        <dbReference type="ChEBI" id="CHEBI:30616"/>
        <dbReference type="ChEBI" id="CHEBI:43474"/>
        <dbReference type="ChEBI" id="CHEBI:58359"/>
        <dbReference type="ChEBI" id="CHEBI:77873"/>
        <dbReference type="ChEBI" id="CHEBI:77874"/>
        <dbReference type="ChEBI" id="CHEBI:456216"/>
        <dbReference type="EC" id="6.3.5.9"/>
    </reaction>
</comment>
<feature type="site" description="Increases nucleophilicity of active site Cys" evidence="7">
    <location>
        <position position="435"/>
    </location>
</feature>
<evidence type="ECO:0000313" key="10">
    <source>
        <dbReference type="EMBL" id="CAA9448924.1"/>
    </source>
</evidence>
<dbReference type="InterPro" id="IPR002586">
    <property type="entry name" value="CobQ/CobB/MinD/ParA_Nub-bd_dom"/>
</dbReference>
<evidence type="ECO:0000256" key="3">
    <source>
        <dbReference type="ARBA" id="ARBA00022741"/>
    </source>
</evidence>
<dbReference type="PANTHER" id="PTHR43873">
    <property type="entry name" value="COBYRINATE A,C-DIAMIDE SYNTHASE"/>
    <property type="match status" value="1"/>
</dbReference>
<dbReference type="UniPathway" id="UPA00148">
    <property type="reaction ID" value="UER00220"/>
</dbReference>
<dbReference type="EC" id="6.3.5.9" evidence="7"/>
<dbReference type="InterPro" id="IPR011698">
    <property type="entry name" value="GATase_3"/>
</dbReference>
<keyword evidence="3 7" id="KW-0547">Nucleotide-binding</keyword>
<evidence type="ECO:0000256" key="1">
    <source>
        <dbReference type="ARBA" id="ARBA00001946"/>
    </source>
</evidence>
<dbReference type="Pfam" id="PF07685">
    <property type="entry name" value="GATase_3"/>
    <property type="match status" value="1"/>
</dbReference>
<dbReference type="PANTHER" id="PTHR43873:SF1">
    <property type="entry name" value="COBYRINATE A,C-DIAMIDE SYNTHASE"/>
    <property type="match status" value="1"/>
</dbReference>
<dbReference type="SUPFAM" id="SSF52540">
    <property type="entry name" value="P-loop containing nucleoside triphosphate hydrolases"/>
    <property type="match status" value="1"/>
</dbReference>
<evidence type="ECO:0000256" key="2">
    <source>
        <dbReference type="ARBA" id="ARBA00022598"/>
    </source>
</evidence>
<dbReference type="NCBIfam" id="NF002204">
    <property type="entry name" value="PRK01077.1"/>
    <property type="match status" value="1"/>
</dbReference>
<comment type="miscellaneous">
    <text evidence="7">The a and c carboxylates of hydrogenobyrinate are activated for nucleophilic attack via formation of a phosphorylated intermediate by ATP. CobB catalyzes first the amidation of the c-carboxylate, and then that of the a-carboxylate.</text>
</comment>
<protein>
    <recommendedName>
        <fullName evidence="7">Hydrogenobyrinate a,c-diamide synthase</fullName>
        <ecNumber evidence="7">6.3.5.9</ecNumber>
    </recommendedName>
    <alternativeName>
        <fullName evidence="7">Hydrogenobyrinic acid a,c-diamide synthase</fullName>
    </alternativeName>
</protein>